<dbReference type="InterPro" id="IPR039901">
    <property type="entry name" value="Kdotransferase"/>
</dbReference>
<organism evidence="11">
    <name type="scientific">Aquifex aeolicus</name>
    <dbReference type="NCBI Taxonomy" id="63363"/>
    <lineage>
        <taxon>Bacteria</taxon>
        <taxon>Pseudomonadati</taxon>
        <taxon>Aquificota</taxon>
        <taxon>Aquificia</taxon>
        <taxon>Aquificales</taxon>
        <taxon>Aquificaceae</taxon>
        <taxon>Aquifex</taxon>
    </lineage>
</organism>
<accession>A0A7C5L9F2</accession>
<dbReference type="GO" id="GO:0005886">
    <property type="term" value="C:plasma membrane"/>
    <property type="evidence" value="ECO:0007669"/>
    <property type="project" value="UniProtKB-SubCell"/>
</dbReference>
<protein>
    <recommendedName>
        <fullName evidence="3 9">3-deoxy-D-manno-octulosonic acid transferase</fullName>
        <shortName evidence="9">Kdo transferase</shortName>
        <ecNumber evidence="2 9">2.4.99.12</ecNumber>
    </recommendedName>
    <alternativeName>
        <fullName evidence="5 9">Lipid IV(A) 3-deoxy-D-manno-octulosonic acid transferase</fullName>
    </alternativeName>
</protein>
<keyword evidence="9" id="KW-0472">Membrane</keyword>
<reference evidence="11" key="1">
    <citation type="journal article" date="2020" name="mSystems">
        <title>Genome- and Community-Level Interaction Insights into Carbon Utilization and Element Cycling Functions of Hydrothermarchaeota in Hydrothermal Sediment.</title>
        <authorList>
            <person name="Zhou Z."/>
            <person name="Liu Y."/>
            <person name="Xu W."/>
            <person name="Pan J."/>
            <person name="Luo Z.H."/>
            <person name="Li M."/>
        </authorList>
    </citation>
    <scope>NUCLEOTIDE SEQUENCE [LARGE SCALE GENOMIC DNA]</scope>
    <source>
        <strain evidence="11">HyVt-501</strain>
    </source>
</reference>
<evidence type="ECO:0000256" key="8">
    <source>
        <dbReference type="PIRSR" id="PIRSR639901-2"/>
    </source>
</evidence>
<feature type="site" description="Transition state stabilizer" evidence="8">
    <location>
        <position position="163"/>
    </location>
</feature>
<evidence type="ECO:0000256" key="9">
    <source>
        <dbReference type="RuleBase" id="RU365103"/>
    </source>
</evidence>
<dbReference type="InterPro" id="IPR038107">
    <property type="entry name" value="Glycos_transf_N_sf"/>
</dbReference>
<evidence type="ECO:0000256" key="4">
    <source>
        <dbReference type="ARBA" id="ARBA00022679"/>
    </source>
</evidence>
<dbReference type="Gene3D" id="3.40.50.11720">
    <property type="entry name" value="3-Deoxy-D-manno-octulosonic-acid transferase, N-terminal domain"/>
    <property type="match status" value="1"/>
</dbReference>
<keyword evidence="9" id="KW-0997">Cell inner membrane</keyword>
<evidence type="ECO:0000256" key="7">
    <source>
        <dbReference type="PIRSR" id="PIRSR639901-1"/>
    </source>
</evidence>
<keyword evidence="9" id="KW-1003">Cell membrane</keyword>
<feature type="domain" description="3-deoxy-D-manno-octulosonic-acid transferase N-terminal" evidence="10">
    <location>
        <begin position="5"/>
        <end position="164"/>
    </location>
</feature>
<evidence type="ECO:0000256" key="6">
    <source>
        <dbReference type="ARBA" id="ARBA00049183"/>
    </source>
</evidence>
<feature type="active site" description="Proton acceptor" evidence="7">
    <location>
        <position position="32"/>
    </location>
</feature>
<keyword evidence="4 9" id="KW-0808">Transferase</keyword>
<dbReference type="EC" id="2.4.99.12" evidence="2 9"/>
<evidence type="ECO:0000256" key="3">
    <source>
        <dbReference type="ARBA" id="ARBA00019077"/>
    </source>
</evidence>
<dbReference type="GO" id="GO:0009245">
    <property type="term" value="P:lipid A biosynthetic process"/>
    <property type="evidence" value="ECO:0007669"/>
    <property type="project" value="TreeGrafter"/>
</dbReference>
<name>A0A7C5L9F2_AQUAO</name>
<evidence type="ECO:0000256" key="5">
    <source>
        <dbReference type="ARBA" id="ARBA00031445"/>
    </source>
</evidence>
<comment type="function">
    <text evidence="9">Involved in lipopolysaccharide (LPS) biosynthesis. Catalyzes the transfer of 3-deoxy-D-manno-octulosonate (Kdo) residue(s) from CMP-Kdo to lipid IV(A), the tetraacyldisaccharide-1,4'-bisphosphate precursor of lipid A.</text>
</comment>
<evidence type="ECO:0000259" key="10">
    <source>
        <dbReference type="Pfam" id="PF04413"/>
    </source>
</evidence>
<sequence>MSFSLRERFLLKKPPAANLKDPLWIHCASVGEFNTLKPLIVRLRERYPVVLTYFSPRAEAYLKSSAGFYDLLFPLPADLPPLIRRFEGIIRPKALLIMERELWFSLISFTRCRKILLNACAKGSLMERLLAGKFSLILTRTERDREIFLREGARRVFSCGNLKLVAGEEV</sequence>
<dbReference type="Proteomes" id="UP000885792">
    <property type="component" value="Unassembled WGS sequence"/>
</dbReference>
<dbReference type="UniPathway" id="UPA00958"/>
<proteinExistence type="inferred from homology"/>
<evidence type="ECO:0000256" key="1">
    <source>
        <dbReference type="ARBA" id="ARBA00004713"/>
    </source>
</evidence>
<dbReference type="GO" id="GO:0043842">
    <property type="term" value="F:Kdo transferase activity"/>
    <property type="evidence" value="ECO:0007669"/>
    <property type="project" value="UniProtKB-EC"/>
</dbReference>
<dbReference type="PANTHER" id="PTHR42755">
    <property type="entry name" value="3-DEOXY-MANNO-OCTULOSONATE CYTIDYLYLTRANSFERASE"/>
    <property type="match status" value="1"/>
</dbReference>
<dbReference type="GO" id="GO:0009244">
    <property type="term" value="P:lipopolysaccharide core region biosynthetic process"/>
    <property type="evidence" value="ECO:0007669"/>
    <property type="project" value="UniProtKB-UniRule"/>
</dbReference>
<evidence type="ECO:0000256" key="2">
    <source>
        <dbReference type="ARBA" id="ARBA00012621"/>
    </source>
</evidence>
<comment type="similarity">
    <text evidence="9">Belongs to the glycosyltransferase group 1 family.</text>
</comment>
<dbReference type="AlphaFoldDB" id="A0A7C5L9F2"/>
<dbReference type="InterPro" id="IPR007507">
    <property type="entry name" value="Glycos_transf_N"/>
</dbReference>
<dbReference type="EMBL" id="DRNB01000170">
    <property type="protein sequence ID" value="HHJ64183.1"/>
    <property type="molecule type" value="Genomic_DNA"/>
</dbReference>
<feature type="non-terminal residue" evidence="11">
    <location>
        <position position="170"/>
    </location>
</feature>
<comment type="pathway">
    <text evidence="1 9">Bacterial outer membrane biogenesis; LPS core biosynthesis.</text>
</comment>
<comment type="subcellular location">
    <subcellularLocation>
        <location evidence="9">Cell inner membrane</location>
    </subcellularLocation>
</comment>
<feature type="site" description="Transition state stabilizer" evidence="8">
    <location>
        <position position="99"/>
    </location>
</feature>
<evidence type="ECO:0000313" key="11">
    <source>
        <dbReference type="EMBL" id="HHJ64183.1"/>
    </source>
</evidence>
<dbReference type="Pfam" id="PF04413">
    <property type="entry name" value="Glycos_transf_N"/>
    <property type="match status" value="1"/>
</dbReference>
<dbReference type="PANTHER" id="PTHR42755:SF1">
    <property type="entry name" value="3-DEOXY-D-MANNO-OCTULOSONIC ACID TRANSFERASE, MITOCHONDRIAL-RELATED"/>
    <property type="match status" value="1"/>
</dbReference>
<comment type="caution">
    <text evidence="11">The sequence shown here is derived from an EMBL/GenBank/DDBJ whole genome shotgun (WGS) entry which is preliminary data.</text>
</comment>
<comment type="catalytic activity">
    <reaction evidence="6 9">
        <text>lipid IVA (E. coli) + CMP-3-deoxy-beta-D-manno-octulosonate = alpha-Kdo-(2-&gt;6)-lipid IVA (E. coli) + CMP + H(+)</text>
        <dbReference type="Rhea" id="RHEA:28066"/>
        <dbReference type="ChEBI" id="CHEBI:15378"/>
        <dbReference type="ChEBI" id="CHEBI:58603"/>
        <dbReference type="ChEBI" id="CHEBI:60364"/>
        <dbReference type="ChEBI" id="CHEBI:60377"/>
        <dbReference type="ChEBI" id="CHEBI:85987"/>
        <dbReference type="EC" id="2.4.99.12"/>
    </reaction>
</comment>
<keyword evidence="9" id="KW-0448">Lipopolysaccharide biosynthesis</keyword>
<gene>
    <name evidence="11" type="ORF">ENJ61_04670</name>
</gene>